<evidence type="ECO:0000256" key="7">
    <source>
        <dbReference type="ARBA" id="ARBA00022679"/>
    </source>
</evidence>
<dbReference type="PROSITE" id="PS51698">
    <property type="entry name" value="U_BOX"/>
    <property type="match status" value="1"/>
</dbReference>
<dbReference type="GO" id="GO:0000209">
    <property type="term" value="P:protein polyubiquitination"/>
    <property type="evidence" value="ECO:0007669"/>
    <property type="project" value="TreeGrafter"/>
</dbReference>
<dbReference type="GO" id="GO:0000151">
    <property type="term" value="C:ubiquitin ligase complex"/>
    <property type="evidence" value="ECO:0007669"/>
    <property type="project" value="InterPro"/>
</dbReference>
<keyword evidence="7" id="KW-0808">Transferase</keyword>
<evidence type="ECO:0000256" key="10">
    <source>
        <dbReference type="ARBA" id="ARBA00023242"/>
    </source>
</evidence>
<dbReference type="InterPro" id="IPR045132">
    <property type="entry name" value="UBE4"/>
</dbReference>
<dbReference type="PANTHER" id="PTHR13931:SF2">
    <property type="entry name" value="UBIQUITIN CONJUGATION FACTOR E4 B"/>
    <property type="match status" value="1"/>
</dbReference>
<dbReference type="SUPFAM" id="SSF57850">
    <property type="entry name" value="RING/U-box"/>
    <property type="match status" value="1"/>
</dbReference>
<comment type="caution">
    <text evidence="13">The sequence shown here is derived from an EMBL/GenBank/DDBJ whole genome shotgun (WGS) entry which is preliminary data.</text>
</comment>
<evidence type="ECO:0000256" key="8">
    <source>
        <dbReference type="ARBA" id="ARBA00022786"/>
    </source>
</evidence>
<dbReference type="Pfam" id="PF10408">
    <property type="entry name" value="Ufd2P_core"/>
    <property type="match status" value="1"/>
</dbReference>
<feature type="compositionally biased region" description="Pro residues" evidence="11">
    <location>
        <begin position="45"/>
        <end position="59"/>
    </location>
</feature>
<protein>
    <recommendedName>
        <fullName evidence="12">U-box domain-containing protein</fullName>
    </recommendedName>
</protein>
<dbReference type="InterPro" id="IPR019474">
    <property type="entry name" value="Ub_conjug_fac_E4_core"/>
</dbReference>
<evidence type="ECO:0000256" key="5">
    <source>
        <dbReference type="ARBA" id="ARBA00007434"/>
    </source>
</evidence>
<dbReference type="Gene3D" id="3.30.40.10">
    <property type="entry name" value="Zinc/RING finger domain, C3HC4 (zinc finger)"/>
    <property type="match status" value="1"/>
</dbReference>
<dbReference type="OrthoDB" id="20295at2759"/>
<accession>A0A9P4RBT3</accession>
<keyword evidence="14" id="KW-1185">Reference proteome</keyword>
<dbReference type="CDD" id="cd16657">
    <property type="entry name" value="RING-Ubox_UBE4A"/>
    <property type="match status" value="1"/>
</dbReference>
<evidence type="ECO:0000256" key="6">
    <source>
        <dbReference type="ARBA" id="ARBA00022490"/>
    </source>
</evidence>
<dbReference type="FunFam" id="3.30.40.10:FF:000055">
    <property type="entry name" value="Ubiquitin conjugation factor e4 a"/>
    <property type="match status" value="1"/>
</dbReference>
<evidence type="ECO:0000256" key="3">
    <source>
        <dbReference type="ARBA" id="ARBA00004496"/>
    </source>
</evidence>
<dbReference type="GO" id="GO:0036503">
    <property type="term" value="P:ERAD pathway"/>
    <property type="evidence" value="ECO:0007669"/>
    <property type="project" value="InterPro"/>
</dbReference>
<evidence type="ECO:0000256" key="4">
    <source>
        <dbReference type="ARBA" id="ARBA00004906"/>
    </source>
</evidence>
<feature type="region of interest" description="Disordered" evidence="11">
    <location>
        <begin position="1060"/>
        <end position="1079"/>
    </location>
</feature>
<dbReference type="AlphaFoldDB" id="A0A9P4RBT3"/>
<evidence type="ECO:0000259" key="12">
    <source>
        <dbReference type="PROSITE" id="PS51698"/>
    </source>
</evidence>
<keyword evidence="10" id="KW-0539">Nucleus</keyword>
<comment type="pathway">
    <text evidence="4">Protein modification; protein ubiquitination.</text>
</comment>
<dbReference type="Pfam" id="PF04564">
    <property type="entry name" value="U-box"/>
    <property type="match status" value="1"/>
</dbReference>
<keyword evidence="9" id="KW-0413">Isomerase</keyword>
<dbReference type="EMBL" id="ML996099">
    <property type="protein sequence ID" value="KAF2740651.1"/>
    <property type="molecule type" value="Genomic_DNA"/>
</dbReference>
<dbReference type="GO" id="GO:0034450">
    <property type="term" value="F:ubiquitin-ubiquitin ligase activity"/>
    <property type="evidence" value="ECO:0007669"/>
    <property type="project" value="InterPro"/>
</dbReference>
<feature type="compositionally biased region" description="Polar residues" evidence="11">
    <location>
        <begin position="95"/>
        <end position="108"/>
    </location>
</feature>
<sequence>MADQDSAMSDADKIRAKRLAKLGGNAVTGGSAQTSSPSAASPSPASNPPEKQPAPPPAQSSPQQSESSTPNPFSQLGMASEPKSASRITIKPKATASTNDSPQRQPPTRAQPESMEIWEDRTLSAIFRFTLDRENARDAHGHQLYYLSGVRSDLEDEDKVLRLTTDVLDQAILETASGQAFGKPLEYMLSCWKRASRMFRGMHNKNEPKYQAIKEARRLCFSYCIFAATLPDMFGEEASAGNLLAEYFLADPECDRGICHDFLAEAVARFNDDDSVKELLVGAAEQLSDQLGKLSMNDDYKPYIMAFRNMVRYQPLLIALAQSPNFVPAGMEAQHIESRTLLGPFFRLSPMQGEVALNYFSSPTTRDKGYIANSQKALRMTLQTHQDELLDITNCFVKAKDSREKILDWFAFTVNANHKRRALQVDPKKVSSDGFMLNVTVVLDRLCDPFMDATFSKIDRIDPDYFRRAPRVRIDDETKINADDKASEAFYAVKADGVNNFISEVFFLTVAAHHYGTEATNTKLSHLQKDVKWLEKQLAKMEVERHKFAQNPAQLAVFEAHVKKVKDQIEKGHCTILATQGVLLDDVSQARSMQFMRYVIVWLLGLVSPGFPKKHLDLPLPDEQPTPFKSLPEYFLEDIVDNFKFITRYMPHIVTSTQCKELVQICITFLRSSEYIKNPYLKSGLITILFHGVWPTYGKSKGILGDVLFADDFATKHLLHALMKFYIECESTGAHTQFYDKFNIRYEIFQVIKCIWPNPIYRDNLGHEARVNLDFFVQFVNLLLNDVTYVLDESFTAFQQIHEYSKTLKNPPANWTPDQRTDHEEKLSGAQGRAKSYMQLTTETVAMLRLFTETLSDSFTMPEIVTRLAHMLDYNLEALVGPKKSNLKVENPEEYGWNPRQMLSEISEVYLNLKDKQRFVVAVGTDGRSYKAKHFTSAYDIMKRFALKSPEQLREWEVLSQAIETARLEAEAEEADLGEIPDEFSDPIMASLMEDPVILPMSKVTVDRSTIRSHLLSDPHDPFNRSDLKIEDVIPDTELKNKIEAWRAEKKSARLAALKAGVTQSEPTGADPGDPMDIS</sequence>
<dbReference type="InterPro" id="IPR013083">
    <property type="entry name" value="Znf_RING/FYVE/PHD"/>
</dbReference>
<dbReference type="Proteomes" id="UP000799444">
    <property type="component" value="Unassembled WGS sequence"/>
</dbReference>
<dbReference type="GO" id="GO:0003755">
    <property type="term" value="F:peptidyl-prolyl cis-trans isomerase activity"/>
    <property type="evidence" value="ECO:0007669"/>
    <property type="project" value="UniProtKB-KW"/>
</dbReference>
<evidence type="ECO:0000313" key="13">
    <source>
        <dbReference type="EMBL" id="KAF2740651.1"/>
    </source>
</evidence>
<name>A0A9P4RBT3_9PLEO</name>
<comment type="similarity">
    <text evidence="5">Belongs to the ubiquitin conjugation factor E4 family.</text>
</comment>
<organism evidence="13 14">
    <name type="scientific">Polyplosphaeria fusca</name>
    <dbReference type="NCBI Taxonomy" id="682080"/>
    <lineage>
        <taxon>Eukaryota</taxon>
        <taxon>Fungi</taxon>
        <taxon>Dikarya</taxon>
        <taxon>Ascomycota</taxon>
        <taxon>Pezizomycotina</taxon>
        <taxon>Dothideomycetes</taxon>
        <taxon>Pleosporomycetidae</taxon>
        <taxon>Pleosporales</taxon>
        <taxon>Tetraplosphaeriaceae</taxon>
        <taxon>Polyplosphaeria</taxon>
    </lineage>
</organism>
<comment type="catalytic activity">
    <reaction evidence="1">
        <text>S-ubiquitinyl-[E2 ubiquitin-conjugating enzyme]-L-cysteine + [acceptor protein]-L-lysine = [E2 ubiquitin-conjugating enzyme]-L-cysteine + N(6)-ubiquitinyl-[acceptor protein]-L-lysine.</text>
        <dbReference type="EC" id="2.3.2.27"/>
    </reaction>
</comment>
<proteinExistence type="inferred from homology"/>
<evidence type="ECO:0000313" key="14">
    <source>
        <dbReference type="Proteomes" id="UP000799444"/>
    </source>
</evidence>
<dbReference type="GO" id="GO:0005737">
    <property type="term" value="C:cytoplasm"/>
    <property type="evidence" value="ECO:0007669"/>
    <property type="project" value="UniProtKB-SubCell"/>
</dbReference>
<feature type="compositionally biased region" description="Low complexity" evidence="11">
    <location>
        <begin position="60"/>
        <end position="72"/>
    </location>
</feature>
<dbReference type="InterPro" id="IPR003613">
    <property type="entry name" value="Ubox_domain"/>
</dbReference>
<feature type="domain" description="U-box" evidence="12">
    <location>
        <begin position="979"/>
        <end position="1053"/>
    </location>
</feature>
<comment type="subcellular location">
    <subcellularLocation>
        <location evidence="3">Cytoplasm</location>
    </subcellularLocation>
    <subcellularLocation>
        <location evidence="2">Nucleus</location>
    </subcellularLocation>
</comment>
<dbReference type="GO" id="GO:0006511">
    <property type="term" value="P:ubiquitin-dependent protein catabolic process"/>
    <property type="evidence" value="ECO:0007669"/>
    <property type="project" value="InterPro"/>
</dbReference>
<feature type="region of interest" description="Disordered" evidence="11">
    <location>
        <begin position="22"/>
        <end position="116"/>
    </location>
</feature>
<evidence type="ECO:0000256" key="2">
    <source>
        <dbReference type="ARBA" id="ARBA00004123"/>
    </source>
</evidence>
<keyword evidence="6" id="KW-0963">Cytoplasm</keyword>
<evidence type="ECO:0000256" key="1">
    <source>
        <dbReference type="ARBA" id="ARBA00000900"/>
    </source>
</evidence>
<keyword evidence="8" id="KW-0833">Ubl conjugation pathway</keyword>
<reference evidence="13" key="1">
    <citation type="journal article" date="2020" name="Stud. Mycol.">
        <title>101 Dothideomycetes genomes: a test case for predicting lifestyles and emergence of pathogens.</title>
        <authorList>
            <person name="Haridas S."/>
            <person name="Albert R."/>
            <person name="Binder M."/>
            <person name="Bloem J."/>
            <person name="Labutti K."/>
            <person name="Salamov A."/>
            <person name="Andreopoulos B."/>
            <person name="Baker S."/>
            <person name="Barry K."/>
            <person name="Bills G."/>
            <person name="Bluhm B."/>
            <person name="Cannon C."/>
            <person name="Castanera R."/>
            <person name="Culley D."/>
            <person name="Daum C."/>
            <person name="Ezra D."/>
            <person name="Gonzalez J."/>
            <person name="Henrissat B."/>
            <person name="Kuo A."/>
            <person name="Liang C."/>
            <person name="Lipzen A."/>
            <person name="Lutzoni F."/>
            <person name="Magnuson J."/>
            <person name="Mondo S."/>
            <person name="Nolan M."/>
            <person name="Ohm R."/>
            <person name="Pangilinan J."/>
            <person name="Park H.-J."/>
            <person name="Ramirez L."/>
            <person name="Alfaro M."/>
            <person name="Sun H."/>
            <person name="Tritt A."/>
            <person name="Yoshinaga Y."/>
            <person name="Zwiers L.-H."/>
            <person name="Turgeon B."/>
            <person name="Goodwin S."/>
            <person name="Spatafora J."/>
            <person name="Crous P."/>
            <person name="Grigoriev I."/>
        </authorList>
    </citation>
    <scope>NUCLEOTIDE SEQUENCE</scope>
    <source>
        <strain evidence="13">CBS 125425</strain>
    </source>
</reference>
<evidence type="ECO:0000256" key="9">
    <source>
        <dbReference type="ARBA" id="ARBA00023110"/>
    </source>
</evidence>
<dbReference type="GO" id="GO:0005634">
    <property type="term" value="C:nucleus"/>
    <property type="evidence" value="ECO:0007669"/>
    <property type="project" value="UniProtKB-SubCell"/>
</dbReference>
<gene>
    <name evidence="13" type="ORF">EJ04DRAFT_558641</name>
</gene>
<dbReference type="PANTHER" id="PTHR13931">
    <property type="entry name" value="UBIQUITINATION FACTOR E4"/>
    <property type="match status" value="1"/>
</dbReference>
<dbReference type="SMART" id="SM00504">
    <property type="entry name" value="Ubox"/>
    <property type="match status" value="1"/>
</dbReference>
<keyword evidence="9" id="KW-0697">Rotamase</keyword>
<evidence type="ECO:0000256" key="11">
    <source>
        <dbReference type="SAM" id="MobiDB-lite"/>
    </source>
</evidence>
<feature type="compositionally biased region" description="Low complexity" evidence="11">
    <location>
        <begin position="31"/>
        <end position="44"/>
    </location>
</feature>